<dbReference type="InterPro" id="IPR011335">
    <property type="entry name" value="Restrct_endonuc-II-like"/>
</dbReference>
<dbReference type="InterPro" id="IPR049468">
    <property type="entry name" value="Restrct_endonuc-II-like_dom"/>
</dbReference>
<accession>A0ABP4XW36</accession>
<organism evidence="3 4">
    <name type="scientific">Nostocoides veronense</name>
    <dbReference type="NCBI Taxonomy" id="330836"/>
    <lineage>
        <taxon>Bacteria</taxon>
        <taxon>Bacillati</taxon>
        <taxon>Actinomycetota</taxon>
        <taxon>Actinomycetes</taxon>
        <taxon>Micrococcales</taxon>
        <taxon>Intrasporangiaceae</taxon>
        <taxon>Nostocoides</taxon>
    </lineage>
</organism>
<name>A0ABP4XW36_9MICO</name>
<comment type="caution">
    <text evidence="3">The sequence shown here is derived from an EMBL/GenBank/DDBJ whole genome shotgun (WGS) entry which is preliminary data.</text>
</comment>
<evidence type="ECO:0000259" key="2">
    <source>
        <dbReference type="Pfam" id="PF18741"/>
    </source>
</evidence>
<feature type="domain" description="Restriction endonuclease type II-like" evidence="2">
    <location>
        <begin position="1028"/>
        <end position="1118"/>
    </location>
</feature>
<dbReference type="RefSeq" id="WP_344084636.1">
    <property type="nucleotide sequence ID" value="NZ_BAAAPO010000033.1"/>
</dbReference>
<dbReference type="SUPFAM" id="SSF52540">
    <property type="entry name" value="P-loop containing nucleoside triphosphate hydrolases"/>
    <property type="match status" value="1"/>
</dbReference>
<feature type="compositionally biased region" description="Basic and acidic residues" evidence="1">
    <location>
        <begin position="1175"/>
        <end position="1190"/>
    </location>
</feature>
<sequence length="1190" mass="126061">MTPAPAPRPGSPEAAAERIAGWRAQLVAHSGPNTLLWSDHAVALDITHAHPGGLAKLLAGKKTRLTELYREPAARERAISRARAIRAKELELERERGVPGSFLAVGRATWTERRGPKPSAPVFLRPCEVLPHDARQTEFDVVATGELEFNPALRSFLESTGGTDIPFDVLVRMSVRTHGFDPTSAYEALNRAWAGPPGWRITPDMWLTTFPYAKLSAVAAFREVIAAAESHPLLGPLARGTALGPDKGRHFAPAEPEMPTVLDADPDQIAVLEAVRGGRTVVVDAGPGTGKSQTVVNIAADRALAGKRTLIVAASAGSRAAIAGRLAHAGLTGILRAPQAGAGSGPRRPSVRAAQVQSDWSSAGRELREHVSRMHRVHEPHGLSLHDLQERIAAVCEHPNPPRSKVRLPEQVLRAFGPEQVRQWSSDLQAAAADGAWPAADEPKDLWWGAQVADVADVSRALDAVTALSAERFAGFASDFRRTFDGIDVPAMSTLADHGEFIAGMGRLTRVLDAFRLGIFDAPLEEWAAADGSGAFGRWKHERAVKALLRPGASPSDLHALVRDALASRPLWQHVRGSRIMPGQVQGIASAQAAYDTLAEQASLVSRLIDGHPDLLHEPVPALHQRMAELAGAGERLHTLADTNADLARAREAGLGELIDDFAARRVSPDAVPTEVEFVWLASLLAQVTASDPGYARATGDHLRAARTRFQDVDRSLQAGHAAGIASSLDPSVPLIWLTSPYAVGLALPAGLSVDLVVVEDAQSLSVAEAAAALGRARQALILGDSALPGPVPFTATAGGQASRADRGPSLLAEAAALWPVHRLGWHYRSRDARLMEWPVAHAYAGTMRRFPAPRDTGAYRVEAAAITENDHGLVSHTVRAALLAARLAPKESLAVVTLTPEMADRIRTALAAAMDSSVEEFFADDGDEPFVVVDGAHATGLVRDAVLVVLGQTAPAEVAGTTGAALLTAALTRGRTRVAVLHTLDPAVVRESAGPGPARAGLRLLADALTAAPDLPTGEASVLLADLARRLKARGLRARPGILPGVVDLAVSDPFARGAGGLAIQTDGPAYAALGSTRMRDRLVHEQLRRLGWRPLKILNVDLFRDPAREEARIVAAMERLAAGDVRTGPIPRSRRASRPPTGGASIDGSANAAGGQTRDDTDAGWGEVAAGGDGRDRWIAEQRPPHWG</sequence>
<dbReference type="Proteomes" id="UP001499938">
    <property type="component" value="Unassembled WGS sequence"/>
</dbReference>
<reference evidence="4" key="1">
    <citation type="journal article" date="2019" name="Int. J. Syst. Evol. Microbiol.">
        <title>The Global Catalogue of Microorganisms (GCM) 10K type strain sequencing project: providing services to taxonomists for standard genome sequencing and annotation.</title>
        <authorList>
            <consortium name="The Broad Institute Genomics Platform"/>
            <consortium name="The Broad Institute Genome Sequencing Center for Infectious Disease"/>
            <person name="Wu L."/>
            <person name="Ma J."/>
        </authorList>
    </citation>
    <scope>NUCLEOTIDE SEQUENCE [LARGE SCALE GENOMIC DNA]</scope>
    <source>
        <strain evidence="4">JCM 15592</strain>
    </source>
</reference>
<dbReference type="EMBL" id="BAAAPO010000033">
    <property type="protein sequence ID" value="GAA1796352.1"/>
    <property type="molecule type" value="Genomic_DNA"/>
</dbReference>
<gene>
    <name evidence="3" type="ORF">GCM10009811_20750</name>
</gene>
<dbReference type="Gene3D" id="3.40.50.300">
    <property type="entry name" value="P-loop containing nucleotide triphosphate hydrolases"/>
    <property type="match status" value="1"/>
</dbReference>
<proteinExistence type="predicted"/>
<dbReference type="SUPFAM" id="SSF52980">
    <property type="entry name" value="Restriction endonuclease-like"/>
    <property type="match status" value="1"/>
</dbReference>
<evidence type="ECO:0000256" key="1">
    <source>
        <dbReference type="SAM" id="MobiDB-lite"/>
    </source>
</evidence>
<dbReference type="InterPro" id="IPR027417">
    <property type="entry name" value="P-loop_NTPase"/>
</dbReference>
<feature type="region of interest" description="Disordered" evidence="1">
    <location>
        <begin position="1127"/>
        <end position="1190"/>
    </location>
</feature>
<dbReference type="Pfam" id="PF18741">
    <property type="entry name" value="MTES_1575"/>
    <property type="match status" value="1"/>
</dbReference>
<evidence type="ECO:0000313" key="4">
    <source>
        <dbReference type="Proteomes" id="UP001499938"/>
    </source>
</evidence>
<keyword evidence="4" id="KW-1185">Reference proteome</keyword>
<protein>
    <recommendedName>
        <fullName evidence="2">Restriction endonuclease type II-like domain-containing protein</fullName>
    </recommendedName>
</protein>
<evidence type="ECO:0000313" key="3">
    <source>
        <dbReference type="EMBL" id="GAA1796352.1"/>
    </source>
</evidence>